<dbReference type="PANTHER" id="PTHR35176:SF6">
    <property type="entry name" value="HEME OXYGENASE HI_0854-RELATED"/>
    <property type="match status" value="1"/>
</dbReference>
<dbReference type="InterPro" id="IPR011576">
    <property type="entry name" value="Pyridox_Oxase_N"/>
</dbReference>
<evidence type="ECO:0000313" key="4">
    <source>
        <dbReference type="Proteomes" id="UP000186559"/>
    </source>
</evidence>
<keyword evidence="4" id="KW-1185">Reference proteome</keyword>
<dbReference type="GO" id="GO:0016627">
    <property type="term" value="F:oxidoreductase activity, acting on the CH-CH group of donors"/>
    <property type="evidence" value="ECO:0007669"/>
    <property type="project" value="TreeGrafter"/>
</dbReference>
<dbReference type="Pfam" id="PF01243">
    <property type="entry name" value="PNPOx_N"/>
    <property type="match status" value="1"/>
</dbReference>
<proteinExistence type="predicted"/>
<dbReference type="Proteomes" id="UP000186559">
    <property type="component" value="Chromosome"/>
</dbReference>
<dbReference type="PANTHER" id="PTHR35176">
    <property type="entry name" value="HEME OXYGENASE HI_0854-RELATED"/>
    <property type="match status" value="1"/>
</dbReference>
<gene>
    <name evidence="3" type="ORF">Ga0080559_TMP1345</name>
</gene>
<feature type="domain" description="Pyridoxamine 5'-phosphate oxidase N-terminal" evidence="2">
    <location>
        <begin position="9"/>
        <end position="136"/>
    </location>
</feature>
<dbReference type="AlphaFoldDB" id="A0A1U7D1X0"/>
<dbReference type="OrthoDB" id="2664130at2"/>
<keyword evidence="1" id="KW-0560">Oxidoreductase</keyword>
<accession>A0A1U7D1X0</accession>
<protein>
    <submittedName>
        <fullName evidence="3">Putative stress protein (General stress protein 26)</fullName>
    </submittedName>
</protein>
<sequence length="157" mass="17751">MPRPFDPEEVLRLPLMATLATVAADGAPRSAPVWFDWDGTTLSMLGNREGSSVARITADPRVAVEIVDYDNRRGLLRHLGLRGRAGITSMDPVLFRRLLRRYLGPDETWNRWFIDEIARIDDPDGRLIRLVPESIFTNDVSYFRTGPALASRQEEDG</sequence>
<dbReference type="SUPFAM" id="SSF50475">
    <property type="entry name" value="FMN-binding split barrel"/>
    <property type="match status" value="1"/>
</dbReference>
<evidence type="ECO:0000256" key="1">
    <source>
        <dbReference type="ARBA" id="ARBA00023002"/>
    </source>
</evidence>
<name>A0A1U7D1X0_9RHOB</name>
<dbReference type="GO" id="GO:0005829">
    <property type="term" value="C:cytosol"/>
    <property type="evidence" value="ECO:0007669"/>
    <property type="project" value="TreeGrafter"/>
</dbReference>
<dbReference type="Gene3D" id="2.30.110.10">
    <property type="entry name" value="Electron Transport, Fmn-binding Protein, Chain A"/>
    <property type="match status" value="1"/>
</dbReference>
<dbReference type="InterPro" id="IPR052019">
    <property type="entry name" value="F420H2_bilvrd_red/Heme_oxyg"/>
</dbReference>
<organism evidence="3 4">
    <name type="scientific">Salipiger profundus</name>
    <dbReference type="NCBI Taxonomy" id="1229727"/>
    <lineage>
        <taxon>Bacteria</taxon>
        <taxon>Pseudomonadati</taxon>
        <taxon>Pseudomonadota</taxon>
        <taxon>Alphaproteobacteria</taxon>
        <taxon>Rhodobacterales</taxon>
        <taxon>Roseobacteraceae</taxon>
        <taxon>Salipiger</taxon>
    </lineage>
</organism>
<evidence type="ECO:0000259" key="2">
    <source>
        <dbReference type="Pfam" id="PF01243"/>
    </source>
</evidence>
<dbReference type="EMBL" id="CP014796">
    <property type="protein sequence ID" value="APX22141.1"/>
    <property type="molecule type" value="Genomic_DNA"/>
</dbReference>
<reference evidence="3 4" key="1">
    <citation type="submission" date="2016-03" db="EMBL/GenBank/DDBJ databases">
        <title>Deep-sea bacteria in the southern Pacific.</title>
        <authorList>
            <person name="Tang K."/>
        </authorList>
    </citation>
    <scope>NUCLEOTIDE SEQUENCE [LARGE SCALE GENOMIC DNA]</scope>
    <source>
        <strain evidence="3 4">JLT2016</strain>
    </source>
</reference>
<dbReference type="GO" id="GO:0070967">
    <property type="term" value="F:coenzyme F420 binding"/>
    <property type="evidence" value="ECO:0007669"/>
    <property type="project" value="TreeGrafter"/>
</dbReference>
<dbReference type="InterPro" id="IPR012349">
    <property type="entry name" value="Split_barrel_FMN-bd"/>
</dbReference>
<dbReference type="KEGG" id="tpro:Ga0080559_TMP1345"/>
<dbReference type="RefSeq" id="WP_076622597.1">
    <property type="nucleotide sequence ID" value="NZ_BMEW01000003.1"/>
</dbReference>
<dbReference type="STRING" id="1229727.Ga0080559_TMP1345"/>
<evidence type="ECO:0000313" key="3">
    <source>
        <dbReference type="EMBL" id="APX22141.1"/>
    </source>
</evidence>